<evidence type="ECO:0000313" key="3">
    <source>
        <dbReference type="Proteomes" id="UP000265520"/>
    </source>
</evidence>
<organism evidence="2 3">
    <name type="scientific">Trifolium medium</name>
    <dbReference type="NCBI Taxonomy" id="97028"/>
    <lineage>
        <taxon>Eukaryota</taxon>
        <taxon>Viridiplantae</taxon>
        <taxon>Streptophyta</taxon>
        <taxon>Embryophyta</taxon>
        <taxon>Tracheophyta</taxon>
        <taxon>Spermatophyta</taxon>
        <taxon>Magnoliopsida</taxon>
        <taxon>eudicotyledons</taxon>
        <taxon>Gunneridae</taxon>
        <taxon>Pentapetalae</taxon>
        <taxon>rosids</taxon>
        <taxon>fabids</taxon>
        <taxon>Fabales</taxon>
        <taxon>Fabaceae</taxon>
        <taxon>Papilionoideae</taxon>
        <taxon>50 kb inversion clade</taxon>
        <taxon>NPAAA clade</taxon>
        <taxon>Hologalegina</taxon>
        <taxon>IRL clade</taxon>
        <taxon>Trifolieae</taxon>
        <taxon>Trifolium</taxon>
    </lineage>
</organism>
<evidence type="ECO:0000256" key="1">
    <source>
        <dbReference type="SAM" id="Phobius"/>
    </source>
</evidence>
<keyword evidence="1" id="KW-1133">Transmembrane helix</keyword>
<reference evidence="2 3" key="1">
    <citation type="journal article" date="2018" name="Front. Plant Sci.">
        <title>Red Clover (Trifolium pratense) and Zigzag Clover (T. medium) - A Picture of Genomic Similarities and Differences.</title>
        <authorList>
            <person name="Dluhosova J."/>
            <person name="Istvanek J."/>
            <person name="Nedelnik J."/>
            <person name="Repkova J."/>
        </authorList>
    </citation>
    <scope>NUCLEOTIDE SEQUENCE [LARGE SCALE GENOMIC DNA]</scope>
    <source>
        <strain evidence="3">cv. 10/8</strain>
        <tissue evidence="2">Leaf</tissue>
    </source>
</reference>
<keyword evidence="1" id="KW-0812">Transmembrane</keyword>
<dbReference type="EMBL" id="LXQA010082290">
    <property type="protein sequence ID" value="MCI11980.1"/>
    <property type="molecule type" value="Genomic_DNA"/>
</dbReference>
<sequence>MPVKLDAPVSGSIIAAEAGTLTFMVWLRFCFIPTHGRLDHGNQKNTNLSNSCWIWSLKDFQNISTVFKNQSHQIGSPMITGVLNWCK</sequence>
<accession>A0A392PKI9</accession>
<protein>
    <submittedName>
        <fullName evidence="2">Uncharacterized protein</fullName>
    </submittedName>
</protein>
<feature type="transmembrane region" description="Helical" evidence="1">
    <location>
        <begin position="12"/>
        <end position="31"/>
    </location>
</feature>
<comment type="caution">
    <text evidence="2">The sequence shown here is derived from an EMBL/GenBank/DDBJ whole genome shotgun (WGS) entry which is preliminary data.</text>
</comment>
<keyword evidence="3" id="KW-1185">Reference proteome</keyword>
<proteinExistence type="predicted"/>
<name>A0A392PKI9_9FABA</name>
<dbReference type="AlphaFoldDB" id="A0A392PKI9"/>
<keyword evidence="1" id="KW-0472">Membrane</keyword>
<dbReference type="Proteomes" id="UP000265520">
    <property type="component" value="Unassembled WGS sequence"/>
</dbReference>
<evidence type="ECO:0000313" key="2">
    <source>
        <dbReference type="EMBL" id="MCI11980.1"/>
    </source>
</evidence>